<organism evidence="1 2">
    <name type="scientific">Agathobacter rectalis</name>
    <dbReference type="NCBI Taxonomy" id="39491"/>
    <lineage>
        <taxon>Bacteria</taxon>
        <taxon>Bacillati</taxon>
        <taxon>Bacillota</taxon>
        <taxon>Clostridia</taxon>
        <taxon>Lachnospirales</taxon>
        <taxon>Lachnospiraceae</taxon>
        <taxon>Agathobacter</taxon>
    </lineage>
</organism>
<accession>A0A413DGU7</accession>
<dbReference type="AlphaFoldDB" id="A0A413DGU7"/>
<proteinExistence type="predicted"/>
<protein>
    <submittedName>
        <fullName evidence="1">Uncharacterized protein</fullName>
    </submittedName>
</protein>
<sequence>MNRRQKKKQFKKRFGINPPRGISIKTATCTMQHREKVIAAFERIKKAILDLWEMIKQPALELATALKEATTALISNKEKRRRQYAALQVFQTKVITQQRQQESEVMQIESDINISNHDRR</sequence>
<evidence type="ECO:0000313" key="2">
    <source>
        <dbReference type="Proteomes" id="UP000283683"/>
    </source>
</evidence>
<comment type="caution">
    <text evidence="1">The sequence shown here is derived from an EMBL/GenBank/DDBJ whole genome shotgun (WGS) entry which is preliminary data.</text>
</comment>
<name>A0A413DGU7_9FIRM</name>
<dbReference type="RefSeq" id="WP_118327294.1">
    <property type="nucleotide sequence ID" value="NZ_QSAZ01000019.1"/>
</dbReference>
<dbReference type="EMBL" id="QSAZ01000019">
    <property type="protein sequence ID" value="RGW85157.1"/>
    <property type="molecule type" value="Genomic_DNA"/>
</dbReference>
<gene>
    <name evidence="1" type="ORF">DWV45_14625</name>
</gene>
<reference evidence="1 2" key="1">
    <citation type="submission" date="2018-08" db="EMBL/GenBank/DDBJ databases">
        <title>A genome reference for cultivated species of the human gut microbiota.</title>
        <authorList>
            <person name="Zou Y."/>
            <person name="Xue W."/>
            <person name="Luo G."/>
        </authorList>
    </citation>
    <scope>NUCLEOTIDE SEQUENCE [LARGE SCALE GENOMIC DNA]</scope>
    <source>
        <strain evidence="1 2">AF06-19</strain>
    </source>
</reference>
<dbReference type="Proteomes" id="UP000283683">
    <property type="component" value="Unassembled WGS sequence"/>
</dbReference>
<evidence type="ECO:0000313" key="1">
    <source>
        <dbReference type="EMBL" id="RGW85157.1"/>
    </source>
</evidence>